<dbReference type="InterPro" id="IPR058807">
    <property type="entry name" value="ScoMcrA_N"/>
</dbReference>
<dbReference type="EMBL" id="UGVI01000001">
    <property type="protein sequence ID" value="SUE13276.1"/>
    <property type="molecule type" value="Genomic_DNA"/>
</dbReference>
<keyword evidence="4" id="KW-1185">Reference proteome</keyword>
<evidence type="ECO:0000259" key="1">
    <source>
        <dbReference type="Pfam" id="PF26340"/>
    </source>
</evidence>
<feature type="domain" description="ScoMcrA-like DNA sulfur-binding" evidence="1">
    <location>
        <begin position="105"/>
        <end position="231"/>
    </location>
</feature>
<evidence type="ECO:0000259" key="2">
    <source>
        <dbReference type="Pfam" id="PF26345"/>
    </source>
</evidence>
<sequence length="251" mass="27852">MKVDLSAITRPTVLSAIEEFDTLGQEEFLRTRGYAEARNFRLVYRGRFYDSKAIAGVAHGYATGHFCDSSEFSGGLATVSDCLTALGFVVDHGGKHARGGLLWDLETTQVFKMGGRSAAYKFVVLLWAVIRADTYTGLVPFSEVRKELAALLAPFALAQSAPNPADPWVALRGSSWWTLEVPEGVDQAEARHQVLSSLAVRKDLRAGLSESVRYRLREAEWRQEATEVLERRIAELSSPARAYDLVKQLRN</sequence>
<dbReference type="AlphaFoldDB" id="A0A379LUQ6"/>
<protein>
    <submittedName>
        <fullName evidence="3">Uncharacterized protein</fullName>
    </submittedName>
</protein>
<accession>A0A379LUQ6</accession>
<dbReference type="InterPro" id="IPR058813">
    <property type="entry name" value="DNA-SBD_ScoMcrA"/>
</dbReference>
<reference evidence="3 4" key="1">
    <citation type="submission" date="2018-06" db="EMBL/GenBank/DDBJ databases">
        <authorList>
            <consortium name="Pathogen Informatics"/>
            <person name="Doyle S."/>
        </authorList>
    </citation>
    <scope>NUCLEOTIDE SEQUENCE [LARGE SCALE GENOMIC DNA]</scope>
    <source>
        <strain evidence="3 4">NCTC13296</strain>
    </source>
</reference>
<dbReference type="Pfam" id="PF26340">
    <property type="entry name" value="DNA-SBD_ScoMcrA"/>
    <property type="match status" value="1"/>
</dbReference>
<name>A0A379LUQ6_9NOCA</name>
<dbReference type="Pfam" id="PF26345">
    <property type="entry name" value="ScoMcrA_N"/>
    <property type="match status" value="1"/>
</dbReference>
<evidence type="ECO:0000313" key="4">
    <source>
        <dbReference type="Proteomes" id="UP000254569"/>
    </source>
</evidence>
<proteinExistence type="predicted"/>
<dbReference type="Proteomes" id="UP000254569">
    <property type="component" value="Unassembled WGS sequence"/>
</dbReference>
<organism evidence="3 4">
    <name type="scientific">Rhodococcus gordoniae</name>
    <dbReference type="NCBI Taxonomy" id="223392"/>
    <lineage>
        <taxon>Bacteria</taxon>
        <taxon>Bacillati</taxon>
        <taxon>Actinomycetota</taxon>
        <taxon>Actinomycetes</taxon>
        <taxon>Mycobacteriales</taxon>
        <taxon>Nocardiaceae</taxon>
        <taxon>Rhodococcus</taxon>
    </lineage>
</organism>
<feature type="domain" description="ScoMcrA-like N-terminal head" evidence="2">
    <location>
        <begin position="6"/>
        <end position="91"/>
    </location>
</feature>
<gene>
    <name evidence="3" type="ORF">NCTC13296_00084</name>
</gene>
<evidence type="ECO:0000313" key="3">
    <source>
        <dbReference type="EMBL" id="SUE13276.1"/>
    </source>
</evidence>